<feature type="compositionally biased region" description="Polar residues" evidence="1">
    <location>
        <begin position="103"/>
        <end position="116"/>
    </location>
</feature>
<keyword evidence="3" id="KW-1185">Reference proteome</keyword>
<gene>
    <name evidence="2" type="ORF">PMACD_LOCUS10478</name>
</gene>
<dbReference type="AlphaFoldDB" id="A0A821UJR4"/>
<comment type="caution">
    <text evidence="2">The sequence shown here is derived from an EMBL/GenBank/DDBJ whole genome shotgun (WGS) entry which is preliminary data.</text>
</comment>
<name>A0A821UJR4_9NEOP</name>
<sequence length="172" mass="19836">MKEAMSTLNTVLKKPQVPEDDFDRYSKILANELPEYPAELSRKIVDLSPSPMPKKRTKKTSGYIDSALTKLDNIERRARLEKRMTIWSVDSTYTNSVYTPQANTPLSSFSEATPQASRKRKINQRKDKGNIRRRHVAEWKDNKRKMLRNLGKEYESRDGTVRCGKSLGPTCQ</sequence>
<dbReference type="Proteomes" id="UP000663880">
    <property type="component" value="Unassembled WGS sequence"/>
</dbReference>
<accession>A0A821UJR4</accession>
<organism evidence="2 3">
    <name type="scientific">Pieris macdunnoughi</name>
    <dbReference type="NCBI Taxonomy" id="345717"/>
    <lineage>
        <taxon>Eukaryota</taxon>
        <taxon>Metazoa</taxon>
        <taxon>Ecdysozoa</taxon>
        <taxon>Arthropoda</taxon>
        <taxon>Hexapoda</taxon>
        <taxon>Insecta</taxon>
        <taxon>Pterygota</taxon>
        <taxon>Neoptera</taxon>
        <taxon>Endopterygota</taxon>
        <taxon>Lepidoptera</taxon>
        <taxon>Glossata</taxon>
        <taxon>Ditrysia</taxon>
        <taxon>Papilionoidea</taxon>
        <taxon>Pieridae</taxon>
        <taxon>Pierinae</taxon>
        <taxon>Pieris</taxon>
    </lineage>
</organism>
<dbReference type="OrthoDB" id="6136790at2759"/>
<evidence type="ECO:0000313" key="2">
    <source>
        <dbReference type="EMBL" id="CAF4891203.1"/>
    </source>
</evidence>
<dbReference type="EMBL" id="CAJOBZ010000031">
    <property type="protein sequence ID" value="CAF4891203.1"/>
    <property type="molecule type" value="Genomic_DNA"/>
</dbReference>
<evidence type="ECO:0000256" key="1">
    <source>
        <dbReference type="SAM" id="MobiDB-lite"/>
    </source>
</evidence>
<proteinExistence type="predicted"/>
<protein>
    <submittedName>
        <fullName evidence="2">Uncharacterized protein</fullName>
    </submittedName>
</protein>
<evidence type="ECO:0000313" key="3">
    <source>
        <dbReference type="Proteomes" id="UP000663880"/>
    </source>
</evidence>
<feature type="region of interest" description="Disordered" evidence="1">
    <location>
        <begin position="103"/>
        <end position="130"/>
    </location>
</feature>
<reference evidence="2" key="1">
    <citation type="submission" date="2021-02" db="EMBL/GenBank/DDBJ databases">
        <authorList>
            <person name="Steward A R."/>
        </authorList>
    </citation>
    <scope>NUCLEOTIDE SEQUENCE</scope>
</reference>